<name>A0AAE0XMT6_9GAST</name>
<evidence type="ECO:0000313" key="1">
    <source>
        <dbReference type="EMBL" id="KAK3697588.1"/>
    </source>
</evidence>
<evidence type="ECO:0000313" key="2">
    <source>
        <dbReference type="Proteomes" id="UP001283361"/>
    </source>
</evidence>
<dbReference type="Proteomes" id="UP001283361">
    <property type="component" value="Unassembled WGS sequence"/>
</dbReference>
<organism evidence="1 2">
    <name type="scientific">Elysia crispata</name>
    <name type="common">lettuce slug</name>
    <dbReference type="NCBI Taxonomy" id="231223"/>
    <lineage>
        <taxon>Eukaryota</taxon>
        <taxon>Metazoa</taxon>
        <taxon>Spiralia</taxon>
        <taxon>Lophotrochozoa</taxon>
        <taxon>Mollusca</taxon>
        <taxon>Gastropoda</taxon>
        <taxon>Heterobranchia</taxon>
        <taxon>Euthyneura</taxon>
        <taxon>Panpulmonata</taxon>
        <taxon>Sacoglossa</taxon>
        <taxon>Placobranchoidea</taxon>
        <taxon>Plakobranchidae</taxon>
        <taxon>Elysia</taxon>
    </lineage>
</organism>
<proteinExistence type="predicted"/>
<accession>A0AAE0XMT6</accession>
<protein>
    <submittedName>
        <fullName evidence="1">Uncharacterized protein</fullName>
    </submittedName>
</protein>
<dbReference type="EMBL" id="JAWDGP010008006">
    <property type="protein sequence ID" value="KAK3697588.1"/>
    <property type="molecule type" value="Genomic_DNA"/>
</dbReference>
<sequence>MPTEAAWRIFQMPIHERSLPTVQLAVHLENGQRVYFTEHTAAVRPAAEPPVHARTAFFQLCQRDDFAATVHDIVDIVLQYTWKNKVWRRSKRGKPVDGEEVFGRLYTVAVVSASLAALRNLLATILTYCNPSKPVELRLNNKTELSEDFIHRSGTPDDLSENASLAALEDLVLGMGRRPLHVYGLRIG</sequence>
<keyword evidence="2" id="KW-1185">Reference proteome</keyword>
<dbReference type="AlphaFoldDB" id="A0AAE0XMT6"/>
<gene>
    <name evidence="1" type="ORF">RRG08_033318</name>
</gene>
<reference evidence="1" key="1">
    <citation type="journal article" date="2023" name="G3 (Bethesda)">
        <title>A reference genome for the long-term kleptoplast-retaining sea slug Elysia crispata morphotype clarki.</title>
        <authorList>
            <person name="Eastman K.E."/>
            <person name="Pendleton A.L."/>
            <person name="Shaikh M.A."/>
            <person name="Suttiyut T."/>
            <person name="Ogas R."/>
            <person name="Tomko P."/>
            <person name="Gavelis G."/>
            <person name="Widhalm J.R."/>
            <person name="Wisecaver J.H."/>
        </authorList>
    </citation>
    <scope>NUCLEOTIDE SEQUENCE</scope>
    <source>
        <strain evidence="1">ECLA1</strain>
    </source>
</reference>
<comment type="caution">
    <text evidence="1">The sequence shown here is derived from an EMBL/GenBank/DDBJ whole genome shotgun (WGS) entry which is preliminary data.</text>
</comment>